<dbReference type="InterPro" id="IPR018232">
    <property type="entry name" value="Glyco_hydro_37_CS"/>
</dbReference>
<name>A0A368JUU4_9BACT</name>
<dbReference type="PRINTS" id="PR00744">
    <property type="entry name" value="GLHYDRLASE37"/>
</dbReference>
<dbReference type="PANTHER" id="PTHR23403:SF1">
    <property type="entry name" value="TREHALASE"/>
    <property type="match status" value="1"/>
</dbReference>
<dbReference type="PROSITE" id="PS00928">
    <property type="entry name" value="TREHALASE_2"/>
    <property type="match status" value="1"/>
</dbReference>
<dbReference type="AlphaFoldDB" id="A0A368JUU4"/>
<dbReference type="OrthoDB" id="106887at2"/>
<evidence type="ECO:0000256" key="2">
    <source>
        <dbReference type="ARBA" id="ARBA00023295"/>
    </source>
</evidence>
<keyword evidence="2" id="KW-0326">Glycosidase</keyword>
<dbReference type="Pfam" id="PF01204">
    <property type="entry name" value="Trehalase"/>
    <property type="match status" value="1"/>
</dbReference>
<dbReference type="InterPro" id="IPR012341">
    <property type="entry name" value="6hp_glycosidase-like_sf"/>
</dbReference>
<keyword evidence="4" id="KW-1185">Reference proteome</keyword>
<accession>A0A368JUU4</accession>
<gene>
    <name evidence="3" type="ORF">DUE52_00435</name>
</gene>
<dbReference type="InterPro" id="IPR008928">
    <property type="entry name" value="6-hairpin_glycosidase_sf"/>
</dbReference>
<organism evidence="3 4">
    <name type="scientific">Larkinella punicea</name>
    <dbReference type="NCBI Taxonomy" id="2315727"/>
    <lineage>
        <taxon>Bacteria</taxon>
        <taxon>Pseudomonadati</taxon>
        <taxon>Bacteroidota</taxon>
        <taxon>Cytophagia</taxon>
        <taxon>Cytophagales</taxon>
        <taxon>Spirosomataceae</taxon>
        <taxon>Larkinella</taxon>
    </lineage>
</organism>
<evidence type="ECO:0000313" key="4">
    <source>
        <dbReference type="Proteomes" id="UP000253383"/>
    </source>
</evidence>
<dbReference type="GO" id="GO:0004555">
    <property type="term" value="F:alpha,alpha-trehalase activity"/>
    <property type="evidence" value="ECO:0007669"/>
    <property type="project" value="InterPro"/>
</dbReference>
<dbReference type="SUPFAM" id="SSF48208">
    <property type="entry name" value="Six-hairpin glycosidases"/>
    <property type="match status" value="1"/>
</dbReference>
<dbReference type="InterPro" id="IPR001661">
    <property type="entry name" value="Glyco_hydro_37"/>
</dbReference>
<sequence length="519" mass="58944">MLPPTYQTAPAPDELFGELFLDVQLSRLFPDSKTFVDSVPLMAPEAILAQYEAQKDKPNFYLKAFVDQYFTLPDSPASGYVSDATMTTTAHIDQLWDVLTRDPDVPVEGSSRLPLPHPYVVPGGRFREIFYWDSYFTLLGLKQAGRINLIRNMVDNFAYLIDTYGFIPNGNRTYFLSRSQPPVFALMVQLLAELDGPDVLTRYLPHLQQEYTFWMKGSELLDVDHPFDQRVARLKNGMVLNRYFDATPRPRAEAYHKEVELTEAANAVGIESTAFYGHLRAACESGWDFSSRWFSDGQTMATTSAATLLPVDLNCLLYSLELTLRDAYRQTGDGPASERFEHLAENRKTALLQTFWDQDRGFYFDYDLVTNRRATAQTLAAAFPLFFGLATPEQAEGVHDRLRDGFLKPGGWVTTLVRSGQQWDSPNGWAPLQWIVYKGLMNYGFSETAAEGRDRWLALNDRVFRETGKMMEKYNVEDDTLTAGGGYYPNQDGFGWTNGVYRQLMREKLGETALADQPV</sequence>
<protein>
    <submittedName>
        <fullName evidence="3">Alpha,alpha-trehalase TreF</fullName>
    </submittedName>
</protein>
<proteinExistence type="predicted"/>
<dbReference type="PANTHER" id="PTHR23403">
    <property type="entry name" value="TREHALASE"/>
    <property type="match status" value="1"/>
</dbReference>
<comment type="caution">
    <text evidence="3">The sequence shown here is derived from an EMBL/GenBank/DDBJ whole genome shotgun (WGS) entry which is preliminary data.</text>
</comment>
<evidence type="ECO:0000256" key="1">
    <source>
        <dbReference type="ARBA" id="ARBA00022801"/>
    </source>
</evidence>
<dbReference type="NCBIfam" id="NF009773">
    <property type="entry name" value="PRK13270.1"/>
    <property type="match status" value="1"/>
</dbReference>
<keyword evidence="1" id="KW-0378">Hydrolase</keyword>
<dbReference type="Proteomes" id="UP000253383">
    <property type="component" value="Unassembled WGS sequence"/>
</dbReference>
<reference evidence="3 4" key="1">
    <citation type="submission" date="2018-07" db="EMBL/GenBank/DDBJ databases">
        <title>Genome analysis of Larkinella rosea.</title>
        <authorList>
            <person name="Zhou Z."/>
            <person name="Wang G."/>
        </authorList>
    </citation>
    <scope>NUCLEOTIDE SEQUENCE [LARGE SCALE GENOMIC DNA]</scope>
    <source>
        <strain evidence="4">zzj9</strain>
    </source>
</reference>
<dbReference type="GO" id="GO:0005993">
    <property type="term" value="P:trehalose catabolic process"/>
    <property type="evidence" value="ECO:0007669"/>
    <property type="project" value="TreeGrafter"/>
</dbReference>
<dbReference type="RefSeq" id="WP_114403971.1">
    <property type="nucleotide sequence ID" value="NZ_QOWE01000001.1"/>
</dbReference>
<dbReference type="Gene3D" id="1.50.10.10">
    <property type="match status" value="1"/>
</dbReference>
<evidence type="ECO:0000313" key="3">
    <source>
        <dbReference type="EMBL" id="RCR71440.1"/>
    </source>
</evidence>
<dbReference type="EMBL" id="QOWE01000001">
    <property type="protein sequence ID" value="RCR71440.1"/>
    <property type="molecule type" value="Genomic_DNA"/>
</dbReference>